<dbReference type="InterPro" id="IPR036010">
    <property type="entry name" value="2Fe-2S_ferredoxin-like_sf"/>
</dbReference>
<sequence>MDVPAGTAPGKQGAVEHVVVTITDTNENYRCRTDESLLTGMHRLGKRGIPVGCRGGGCSVCKVQVIAGAYEQMRPMSREYVSEEDLAQGRVLACCVRPLEEVSVAVIGKLHKSITRPGQPAA</sequence>
<dbReference type="PROSITE" id="PS00197">
    <property type="entry name" value="2FE2S_FER_1"/>
    <property type="match status" value="1"/>
</dbReference>
<dbReference type="InterPro" id="IPR012675">
    <property type="entry name" value="Beta-grasp_dom_sf"/>
</dbReference>
<evidence type="ECO:0000313" key="3">
    <source>
        <dbReference type="Proteomes" id="UP000553706"/>
    </source>
</evidence>
<dbReference type="Pfam" id="PF00111">
    <property type="entry name" value="Fer2"/>
    <property type="match status" value="1"/>
</dbReference>
<reference evidence="2 3" key="1">
    <citation type="submission" date="2020-08" db="EMBL/GenBank/DDBJ databases">
        <title>Genomic Encyclopedia of Type Strains, Phase IV (KMG-IV): sequencing the most valuable type-strain genomes for metagenomic binning, comparative biology and taxonomic classification.</title>
        <authorList>
            <person name="Goeker M."/>
        </authorList>
    </citation>
    <scope>NUCLEOTIDE SEQUENCE [LARGE SCALE GENOMIC DNA]</scope>
    <source>
        <strain evidence="2 3">DSM 27026</strain>
    </source>
</reference>
<dbReference type="GO" id="GO:0051537">
    <property type="term" value="F:2 iron, 2 sulfur cluster binding"/>
    <property type="evidence" value="ECO:0007669"/>
    <property type="project" value="InterPro"/>
</dbReference>
<proteinExistence type="predicted"/>
<dbReference type="CDD" id="cd00207">
    <property type="entry name" value="fer2"/>
    <property type="match status" value="1"/>
</dbReference>
<dbReference type="SUPFAM" id="SSF54292">
    <property type="entry name" value="2Fe-2S ferredoxin-like"/>
    <property type="match status" value="1"/>
</dbReference>
<name>A0A840VBH2_9PROT</name>
<comment type="caution">
    <text evidence="2">The sequence shown here is derived from an EMBL/GenBank/DDBJ whole genome shotgun (WGS) entry which is preliminary data.</text>
</comment>
<dbReference type="Proteomes" id="UP000553706">
    <property type="component" value="Unassembled WGS sequence"/>
</dbReference>
<evidence type="ECO:0000259" key="1">
    <source>
        <dbReference type="PROSITE" id="PS51085"/>
    </source>
</evidence>
<dbReference type="RefSeq" id="WP_183266075.1">
    <property type="nucleotide sequence ID" value="NZ_JACHFJ010000004.1"/>
</dbReference>
<dbReference type="PROSITE" id="PS51085">
    <property type="entry name" value="2FE2S_FER_2"/>
    <property type="match status" value="1"/>
</dbReference>
<dbReference type="EMBL" id="JACHFJ010000004">
    <property type="protein sequence ID" value="MBB5373056.1"/>
    <property type="molecule type" value="Genomic_DNA"/>
</dbReference>
<feature type="domain" description="2Fe-2S ferredoxin-type" evidence="1">
    <location>
        <begin position="16"/>
        <end position="110"/>
    </location>
</feature>
<gene>
    <name evidence="2" type="ORF">HNP71_001314</name>
</gene>
<dbReference type="Gene3D" id="3.10.20.30">
    <property type="match status" value="1"/>
</dbReference>
<dbReference type="AlphaFoldDB" id="A0A840VBH2"/>
<dbReference type="InterPro" id="IPR001041">
    <property type="entry name" value="2Fe-2S_ferredoxin-type"/>
</dbReference>
<keyword evidence="3" id="KW-1185">Reference proteome</keyword>
<evidence type="ECO:0000313" key="2">
    <source>
        <dbReference type="EMBL" id="MBB5373056.1"/>
    </source>
</evidence>
<organism evidence="2 3">
    <name type="scientific">Acidocella aromatica</name>
    <dbReference type="NCBI Taxonomy" id="1303579"/>
    <lineage>
        <taxon>Bacteria</taxon>
        <taxon>Pseudomonadati</taxon>
        <taxon>Pseudomonadota</taxon>
        <taxon>Alphaproteobacteria</taxon>
        <taxon>Acetobacterales</taxon>
        <taxon>Acidocellaceae</taxon>
        <taxon>Acidocella</taxon>
    </lineage>
</organism>
<protein>
    <submittedName>
        <fullName evidence="2">Ferredoxin</fullName>
    </submittedName>
</protein>
<accession>A0A840VBH2</accession>
<dbReference type="InterPro" id="IPR006058">
    <property type="entry name" value="2Fe2S_fd_BS"/>
</dbReference>